<dbReference type="OrthoDB" id="9936937at2759"/>
<sequence length="169" mass="18446">MSSETVSVSDDPSVFHVLETYPWDQDGEYQIGLRAILGPATDASQIHELTLRAQVFYLARKKNIPIDFDAYKAYLASKPDDYYEPSLNSISASNKPISLSEVTEAGTETEASQAPLHQLRRPSGSQIPSVPLSISPNDASPNSATDTNVSPPTPPQRPTPRPSPRLWPS</sequence>
<dbReference type="InterPro" id="IPR058841">
    <property type="entry name" value="HTH_76"/>
</dbReference>
<dbReference type="Pfam" id="PF25871">
    <property type="entry name" value="HTH_76"/>
    <property type="match status" value="1"/>
</dbReference>
<feature type="compositionally biased region" description="Pro residues" evidence="1">
    <location>
        <begin position="151"/>
        <end position="169"/>
    </location>
</feature>
<proteinExistence type="predicted"/>
<organism evidence="3 4">
    <name type="scientific">Hyphodiscus hymeniophilus</name>
    <dbReference type="NCBI Taxonomy" id="353542"/>
    <lineage>
        <taxon>Eukaryota</taxon>
        <taxon>Fungi</taxon>
        <taxon>Dikarya</taxon>
        <taxon>Ascomycota</taxon>
        <taxon>Pezizomycotina</taxon>
        <taxon>Leotiomycetes</taxon>
        <taxon>Helotiales</taxon>
        <taxon>Hyphodiscaceae</taxon>
        <taxon>Hyphodiscus</taxon>
    </lineage>
</organism>
<feature type="compositionally biased region" description="Polar residues" evidence="1">
    <location>
        <begin position="86"/>
        <end position="101"/>
    </location>
</feature>
<dbReference type="PANTHER" id="PTHR36855:SF1">
    <property type="entry name" value="PEROXISOME MEMBRANE ANCHOR PROTEIN PEX14P N-TERMINAL DOMAIN-CONTAINING PROTEIN"/>
    <property type="match status" value="1"/>
</dbReference>
<comment type="caution">
    <text evidence="3">The sequence shown here is derived from an EMBL/GenBank/DDBJ whole genome shotgun (WGS) entry which is preliminary data.</text>
</comment>
<feature type="domain" description="PEX14-like helix-turn-helix" evidence="2">
    <location>
        <begin position="13"/>
        <end position="79"/>
    </location>
</feature>
<dbReference type="EMBL" id="VNKQ01000011">
    <property type="protein sequence ID" value="KAG0647951.1"/>
    <property type="molecule type" value="Genomic_DNA"/>
</dbReference>
<name>A0A9P6VH51_9HELO</name>
<keyword evidence="4" id="KW-1185">Reference proteome</keyword>
<evidence type="ECO:0000313" key="4">
    <source>
        <dbReference type="Proteomes" id="UP000785200"/>
    </source>
</evidence>
<gene>
    <name evidence="3" type="ORF">D0Z07_6055</name>
</gene>
<protein>
    <recommendedName>
        <fullName evidence="2">PEX14-like helix-turn-helix domain-containing protein</fullName>
    </recommendedName>
</protein>
<feature type="compositionally biased region" description="Polar residues" evidence="1">
    <location>
        <begin position="123"/>
        <end position="149"/>
    </location>
</feature>
<evidence type="ECO:0000259" key="2">
    <source>
        <dbReference type="Pfam" id="PF25871"/>
    </source>
</evidence>
<dbReference type="AlphaFoldDB" id="A0A9P6VH51"/>
<dbReference type="Proteomes" id="UP000785200">
    <property type="component" value="Unassembled WGS sequence"/>
</dbReference>
<feature type="region of interest" description="Disordered" evidence="1">
    <location>
        <begin position="85"/>
        <end position="169"/>
    </location>
</feature>
<reference evidence="3" key="1">
    <citation type="submission" date="2019-07" db="EMBL/GenBank/DDBJ databases">
        <title>Hyphodiscus hymeniophilus genome sequencing and assembly.</title>
        <authorList>
            <person name="Kramer G."/>
            <person name="Nodwell J."/>
        </authorList>
    </citation>
    <scope>NUCLEOTIDE SEQUENCE</scope>
    <source>
        <strain evidence="3">ATCC 34498</strain>
    </source>
</reference>
<dbReference type="PANTHER" id="PTHR36855">
    <property type="entry name" value="CHROMOSOME 10, WHOLE GENOME SHOTGUN SEQUENCE"/>
    <property type="match status" value="1"/>
</dbReference>
<evidence type="ECO:0000256" key="1">
    <source>
        <dbReference type="SAM" id="MobiDB-lite"/>
    </source>
</evidence>
<evidence type="ECO:0000313" key="3">
    <source>
        <dbReference type="EMBL" id="KAG0647951.1"/>
    </source>
</evidence>
<accession>A0A9P6VH51</accession>